<dbReference type="GO" id="GO:0005886">
    <property type="term" value="C:plasma membrane"/>
    <property type="evidence" value="ECO:0007669"/>
    <property type="project" value="UniProtKB-SubCell"/>
</dbReference>
<sequence>MTPSTRPMRFSLPARVLHWLMAPAIFVMLLLGSGLVTTVSIWRPLLLDTHKTLGMLLLLLVLLRLAIRLTRGAPALPSNMPGWQRGLAHLSHWLLYGLMLAMPLIGWAMLSAAGYPLPGIGGWHVPALMAPDVVRYALLRHAHGVLGRVFFWVILVHLCAGLAHALLLRDGVFNSMALRLRR</sequence>
<keyword evidence="10" id="KW-0408">Iron</keyword>
<comment type="cofactor">
    <cofactor evidence="1">
        <name>heme b</name>
        <dbReference type="ChEBI" id="CHEBI:60344"/>
    </cofactor>
</comment>
<evidence type="ECO:0000256" key="11">
    <source>
        <dbReference type="ARBA" id="ARBA00023136"/>
    </source>
</evidence>
<dbReference type="GO" id="GO:0020037">
    <property type="term" value="F:heme binding"/>
    <property type="evidence" value="ECO:0007669"/>
    <property type="project" value="TreeGrafter"/>
</dbReference>
<dbReference type="Gene3D" id="1.20.950.20">
    <property type="entry name" value="Transmembrane di-heme cytochromes, Chain C"/>
    <property type="match status" value="1"/>
</dbReference>
<evidence type="ECO:0000256" key="9">
    <source>
        <dbReference type="ARBA" id="ARBA00022989"/>
    </source>
</evidence>
<evidence type="ECO:0000256" key="13">
    <source>
        <dbReference type="SAM" id="Phobius"/>
    </source>
</evidence>
<evidence type="ECO:0000256" key="6">
    <source>
        <dbReference type="ARBA" id="ARBA00022692"/>
    </source>
</evidence>
<comment type="similarity">
    <text evidence="12">Belongs to the cytochrome b561 family.</text>
</comment>
<evidence type="ECO:0000313" key="16">
    <source>
        <dbReference type="Proteomes" id="UP000037939"/>
    </source>
</evidence>
<dbReference type="AlphaFoldDB" id="A0A0N0GL39"/>
<dbReference type="GO" id="GO:0022904">
    <property type="term" value="P:respiratory electron transport chain"/>
    <property type="evidence" value="ECO:0007669"/>
    <property type="project" value="InterPro"/>
</dbReference>
<organism evidence="15 16">
    <name type="scientific">Amantichitinum ursilacus</name>
    <dbReference type="NCBI Taxonomy" id="857265"/>
    <lineage>
        <taxon>Bacteria</taxon>
        <taxon>Pseudomonadati</taxon>
        <taxon>Pseudomonadota</taxon>
        <taxon>Betaproteobacteria</taxon>
        <taxon>Neisseriales</taxon>
        <taxon>Chitinibacteraceae</taxon>
        <taxon>Amantichitinum</taxon>
    </lineage>
</organism>
<evidence type="ECO:0000256" key="5">
    <source>
        <dbReference type="ARBA" id="ARBA00022617"/>
    </source>
</evidence>
<evidence type="ECO:0000256" key="8">
    <source>
        <dbReference type="ARBA" id="ARBA00022982"/>
    </source>
</evidence>
<evidence type="ECO:0000256" key="3">
    <source>
        <dbReference type="ARBA" id="ARBA00022448"/>
    </source>
</evidence>
<dbReference type="PANTHER" id="PTHR30529">
    <property type="entry name" value="CYTOCHROME B561"/>
    <property type="match status" value="1"/>
</dbReference>
<dbReference type="GO" id="GO:0046872">
    <property type="term" value="F:metal ion binding"/>
    <property type="evidence" value="ECO:0007669"/>
    <property type="project" value="UniProtKB-KW"/>
</dbReference>
<feature type="transmembrane region" description="Helical" evidence="13">
    <location>
        <begin position="90"/>
        <end position="110"/>
    </location>
</feature>
<keyword evidence="3" id="KW-0813">Transport</keyword>
<dbReference type="SUPFAM" id="SSF81342">
    <property type="entry name" value="Transmembrane di-heme cytochromes"/>
    <property type="match status" value="1"/>
</dbReference>
<keyword evidence="9 13" id="KW-1133">Transmembrane helix</keyword>
<keyword evidence="8" id="KW-0249">Electron transport</keyword>
<dbReference type="InterPro" id="IPR016174">
    <property type="entry name" value="Di-haem_cyt_TM"/>
</dbReference>
<protein>
    <recommendedName>
        <fullName evidence="14">Cytochrome b561 bacterial/Ni-hydrogenase domain-containing protein</fullName>
    </recommendedName>
</protein>
<keyword evidence="7" id="KW-0479">Metal-binding</keyword>
<dbReference type="EMBL" id="LAQT01000036">
    <property type="protein sequence ID" value="KPC49586.1"/>
    <property type="molecule type" value="Genomic_DNA"/>
</dbReference>
<accession>A0A0N0GL39</accession>
<feature type="transmembrane region" description="Helical" evidence="13">
    <location>
        <begin position="149"/>
        <end position="172"/>
    </location>
</feature>
<keyword evidence="6 13" id="KW-0812">Transmembrane</keyword>
<comment type="subcellular location">
    <subcellularLocation>
        <location evidence="2">Cell membrane</location>
        <topology evidence="2">Multi-pass membrane protein</topology>
    </subcellularLocation>
</comment>
<keyword evidence="5" id="KW-0349">Heme</keyword>
<dbReference type="PATRIC" id="fig|857265.3.peg.4040"/>
<evidence type="ECO:0000256" key="12">
    <source>
        <dbReference type="ARBA" id="ARBA00037975"/>
    </source>
</evidence>
<dbReference type="PANTHER" id="PTHR30529:SF6">
    <property type="entry name" value="BLL0291 PROTEIN"/>
    <property type="match status" value="1"/>
</dbReference>
<comment type="caution">
    <text evidence="15">The sequence shown here is derived from an EMBL/GenBank/DDBJ whole genome shotgun (WGS) entry which is preliminary data.</text>
</comment>
<dbReference type="InterPro" id="IPR052168">
    <property type="entry name" value="Cytochrome_b561_oxidase"/>
</dbReference>
<dbReference type="Pfam" id="PF01292">
    <property type="entry name" value="Ni_hydr_CYTB"/>
    <property type="match status" value="1"/>
</dbReference>
<dbReference type="Proteomes" id="UP000037939">
    <property type="component" value="Unassembled WGS sequence"/>
</dbReference>
<dbReference type="RefSeq" id="WP_053939522.1">
    <property type="nucleotide sequence ID" value="NZ_LAQT01000036.1"/>
</dbReference>
<feature type="domain" description="Cytochrome b561 bacterial/Ni-hydrogenase" evidence="14">
    <location>
        <begin position="9"/>
        <end position="176"/>
    </location>
</feature>
<dbReference type="STRING" id="857265.WG78_19720"/>
<keyword evidence="16" id="KW-1185">Reference proteome</keyword>
<name>A0A0N0GL39_9NEIS</name>
<evidence type="ECO:0000256" key="1">
    <source>
        <dbReference type="ARBA" id="ARBA00001970"/>
    </source>
</evidence>
<reference evidence="15 16" key="1">
    <citation type="submission" date="2015-07" db="EMBL/GenBank/DDBJ databases">
        <title>Draft genome sequence of the Amantichitinum ursilacus IGB-41, a new chitin-degrading bacterium.</title>
        <authorList>
            <person name="Kirstahler P."/>
            <person name="Guenther M."/>
            <person name="Grumaz C."/>
            <person name="Rupp S."/>
            <person name="Zibek S."/>
            <person name="Sohn K."/>
        </authorList>
    </citation>
    <scope>NUCLEOTIDE SEQUENCE [LARGE SCALE GENOMIC DNA]</scope>
    <source>
        <strain evidence="15 16">IGB-41</strain>
    </source>
</reference>
<evidence type="ECO:0000313" key="15">
    <source>
        <dbReference type="EMBL" id="KPC49586.1"/>
    </source>
</evidence>
<evidence type="ECO:0000256" key="4">
    <source>
        <dbReference type="ARBA" id="ARBA00022475"/>
    </source>
</evidence>
<evidence type="ECO:0000256" key="10">
    <source>
        <dbReference type="ARBA" id="ARBA00023004"/>
    </source>
</evidence>
<dbReference type="GO" id="GO:0009055">
    <property type="term" value="F:electron transfer activity"/>
    <property type="evidence" value="ECO:0007669"/>
    <property type="project" value="InterPro"/>
</dbReference>
<gene>
    <name evidence="15" type="ORF">WG78_19720</name>
</gene>
<evidence type="ECO:0000256" key="7">
    <source>
        <dbReference type="ARBA" id="ARBA00022723"/>
    </source>
</evidence>
<dbReference type="InterPro" id="IPR011577">
    <property type="entry name" value="Cyt_b561_bac/Ni-Hgenase"/>
</dbReference>
<dbReference type="OrthoDB" id="8723024at2"/>
<keyword evidence="11 13" id="KW-0472">Membrane</keyword>
<proteinExistence type="inferred from homology"/>
<evidence type="ECO:0000256" key="2">
    <source>
        <dbReference type="ARBA" id="ARBA00004651"/>
    </source>
</evidence>
<evidence type="ECO:0000259" key="14">
    <source>
        <dbReference type="Pfam" id="PF01292"/>
    </source>
</evidence>
<keyword evidence="4" id="KW-1003">Cell membrane</keyword>
<feature type="transmembrane region" description="Helical" evidence="13">
    <location>
        <begin position="53"/>
        <end position="70"/>
    </location>
</feature>
<feature type="transmembrane region" description="Helical" evidence="13">
    <location>
        <begin position="20"/>
        <end position="41"/>
    </location>
</feature>